<reference evidence="1 2" key="1">
    <citation type="submission" date="2023-07" db="EMBL/GenBank/DDBJ databases">
        <title>Functional and genomic diversity of the sorghum phyllosphere microbiome.</title>
        <authorList>
            <person name="Shade A."/>
        </authorList>
    </citation>
    <scope>NUCLEOTIDE SEQUENCE [LARGE SCALE GENOMIC DNA]</scope>
    <source>
        <strain evidence="1 2">SORGH_AS_1064</strain>
    </source>
</reference>
<keyword evidence="2" id="KW-1185">Reference proteome</keyword>
<comment type="caution">
    <text evidence="1">The sequence shown here is derived from an EMBL/GenBank/DDBJ whole genome shotgun (WGS) entry which is preliminary data.</text>
</comment>
<dbReference type="Proteomes" id="UP001225072">
    <property type="component" value="Unassembled WGS sequence"/>
</dbReference>
<evidence type="ECO:0000313" key="2">
    <source>
        <dbReference type="Proteomes" id="UP001225072"/>
    </source>
</evidence>
<dbReference type="InterPro" id="IPR026350">
    <property type="entry name" value="GxxExxY"/>
</dbReference>
<accession>A0ABU0TJN5</accession>
<dbReference type="Gene3D" id="3.90.320.10">
    <property type="match status" value="1"/>
</dbReference>
<dbReference type="NCBIfam" id="TIGR04256">
    <property type="entry name" value="GxxExxY"/>
    <property type="match status" value="1"/>
</dbReference>
<name>A0ABU0TJN5_9FLAO</name>
<dbReference type="EMBL" id="JAUTAL010000001">
    <property type="protein sequence ID" value="MDQ1097260.1"/>
    <property type="molecule type" value="Genomic_DNA"/>
</dbReference>
<dbReference type="Pfam" id="PF13366">
    <property type="entry name" value="PDDEXK_3"/>
    <property type="match status" value="1"/>
</dbReference>
<evidence type="ECO:0000313" key="1">
    <source>
        <dbReference type="EMBL" id="MDQ1097260.1"/>
    </source>
</evidence>
<organism evidence="1 2">
    <name type="scientific">Chryseobacterium camelliae</name>
    <dbReference type="NCBI Taxonomy" id="1265445"/>
    <lineage>
        <taxon>Bacteria</taxon>
        <taxon>Pseudomonadati</taxon>
        <taxon>Bacteroidota</taxon>
        <taxon>Flavobacteriia</taxon>
        <taxon>Flavobacteriales</taxon>
        <taxon>Weeksellaceae</taxon>
        <taxon>Chryseobacterium group</taxon>
        <taxon>Chryseobacterium</taxon>
    </lineage>
</organism>
<proteinExistence type="predicted"/>
<gene>
    <name evidence="1" type="ORF">QE404_002407</name>
</gene>
<sequence>MKISDFRIHFMMITQKFINDLSYKIIGACIEVHKQVGPGLYEDVYHQCLKKEFDLLELQYKSELEIPLHYKGQEINCKLKCDFLIEDLIVLEIKSVSEIHRIHKAQTINYMNLLKVPRSILINFNVINVYYEGCQSFASQSFQTLPKE</sequence>
<protein>
    <submittedName>
        <fullName evidence="1">GxxExxY protein</fullName>
    </submittedName>
</protein>
<dbReference type="InterPro" id="IPR011604">
    <property type="entry name" value="PDDEXK-like_dom_sf"/>
</dbReference>